<keyword evidence="5" id="KW-0031">Aminopeptidase</keyword>
<comment type="cofactor">
    <cofactor evidence="3">
        <name>Zn(2+)</name>
        <dbReference type="ChEBI" id="CHEBI:29105"/>
    </cofactor>
</comment>
<keyword evidence="11" id="KW-1185">Reference proteome</keyword>
<comment type="cofactor">
    <cofactor evidence="2">
        <name>Mg(2+)</name>
        <dbReference type="ChEBI" id="CHEBI:18420"/>
    </cofactor>
</comment>
<dbReference type="Proteomes" id="UP000004910">
    <property type="component" value="Unassembled WGS sequence"/>
</dbReference>
<keyword evidence="9 10" id="KW-0482">Metalloprotease</keyword>
<reference evidence="10" key="2">
    <citation type="submission" date="2014-06" db="EMBL/GenBank/DDBJ databases">
        <title>Draft genome sequence of Clostridium spiroforme (DSM 1552).</title>
        <authorList>
            <person name="Sudarsanam P."/>
            <person name="Ley R."/>
            <person name="Guruge J."/>
            <person name="Turnbaugh P.J."/>
            <person name="Mahowald M."/>
            <person name="Liep D."/>
            <person name="Gordon J."/>
        </authorList>
    </citation>
    <scope>NUCLEOTIDE SEQUENCE</scope>
    <source>
        <strain evidence="10">DSM 1552</strain>
    </source>
</reference>
<dbReference type="GO" id="GO:0008237">
    <property type="term" value="F:metallopeptidase activity"/>
    <property type="evidence" value="ECO:0007669"/>
    <property type="project" value="UniProtKB-KW"/>
</dbReference>
<dbReference type="Pfam" id="PF02073">
    <property type="entry name" value="Peptidase_M29"/>
    <property type="match status" value="1"/>
</dbReference>
<accession>B1C004</accession>
<sequence>MKKINKGEFMSFKEKLSKYAKLIVKSGLNVQTDQIVVIDAPIESVELVRLITKEAYEVGAKEVVVKYNDEVVSRYKYEYVDKDEFGNVPSWFSEFRNGYASKNASFLTIHSDDPEGFKGIDPAKMALWSKSVSLACKPFYDSLDLGVNTWCIVASSSLKWANKVYPDMSDDEAVEALWNAIFKATKVDSDDPIAAWDQHRKSFEKRVEYLNSLDLKELKYTNSLGTDLTVTLNKDYLFAGGGSYTTNNIYFFANIPTEEIFTSPNYKGTNGVVYSSLPLNYHGNIIDEFKLVFKDGKIVDYDAKVGKDILKEMISIDEGSRYLGEIALVPYNSPISNMKTLFYNTLFDENASCHLAIGKGFSECIKDGLKMTKEELLEHGINDSLTHVDFMIGTADLRIVGKTVDNQEVVIFDNGNFVF</sequence>
<evidence type="ECO:0000313" key="10">
    <source>
        <dbReference type="EMBL" id="EDS75494.1"/>
    </source>
</evidence>
<protein>
    <submittedName>
        <fullName evidence="10">Thermophilic metalloprotease (M29)</fullName>
    </submittedName>
</protein>
<dbReference type="PANTHER" id="PTHR34448:SF3">
    <property type="entry name" value="AMINOPEPTIDASE AMPS"/>
    <property type="match status" value="1"/>
</dbReference>
<dbReference type="PANTHER" id="PTHR34448">
    <property type="entry name" value="AMINOPEPTIDASE"/>
    <property type="match status" value="1"/>
</dbReference>
<comment type="cofactor">
    <cofactor evidence="1">
        <name>Co(2+)</name>
        <dbReference type="ChEBI" id="CHEBI:48828"/>
    </cofactor>
</comment>
<organism evidence="10 11">
    <name type="scientific">Thomasclavelia spiroformis DSM 1552</name>
    <dbReference type="NCBI Taxonomy" id="428126"/>
    <lineage>
        <taxon>Bacteria</taxon>
        <taxon>Bacillati</taxon>
        <taxon>Bacillota</taxon>
        <taxon>Erysipelotrichia</taxon>
        <taxon>Erysipelotrichales</taxon>
        <taxon>Coprobacillaceae</taxon>
        <taxon>Thomasclavelia</taxon>
    </lineage>
</organism>
<evidence type="ECO:0000313" key="11">
    <source>
        <dbReference type="Proteomes" id="UP000004910"/>
    </source>
</evidence>
<dbReference type="GO" id="GO:0006508">
    <property type="term" value="P:proteolysis"/>
    <property type="evidence" value="ECO:0007669"/>
    <property type="project" value="UniProtKB-KW"/>
</dbReference>
<dbReference type="InterPro" id="IPR035097">
    <property type="entry name" value="M29_N-terminal"/>
</dbReference>
<evidence type="ECO:0000256" key="8">
    <source>
        <dbReference type="ARBA" id="ARBA00022801"/>
    </source>
</evidence>
<dbReference type="InterPro" id="IPR000787">
    <property type="entry name" value="Peptidase_M29"/>
</dbReference>
<dbReference type="GO" id="GO:0004177">
    <property type="term" value="F:aminopeptidase activity"/>
    <property type="evidence" value="ECO:0007669"/>
    <property type="project" value="UniProtKB-KW"/>
</dbReference>
<dbReference type="HOGENOM" id="CLU_054346_1_0_9"/>
<dbReference type="STRING" id="428126.CLOSPI_00531"/>
<dbReference type="Gene3D" id="3.40.1830.10">
    <property type="entry name" value="Thermophilic metalloprotease (M29)"/>
    <property type="match status" value="1"/>
</dbReference>
<evidence type="ECO:0000256" key="5">
    <source>
        <dbReference type="ARBA" id="ARBA00022438"/>
    </source>
</evidence>
<keyword evidence="6" id="KW-0645">Protease</keyword>
<evidence type="ECO:0000256" key="9">
    <source>
        <dbReference type="ARBA" id="ARBA00023049"/>
    </source>
</evidence>
<keyword evidence="8" id="KW-0378">Hydrolase</keyword>
<comment type="caution">
    <text evidence="10">The sequence shown here is derived from an EMBL/GenBank/DDBJ whole genome shotgun (WGS) entry which is preliminary data.</text>
</comment>
<dbReference type="PRINTS" id="PR00919">
    <property type="entry name" value="THERMOPTASE"/>
</dbReference>
<evidence type="ECO:0000256" key="1">
    <source>
        <dbReference type="ARBA" id="ARBA00001941"/>
    </source>
</evidence>
<evidence type="ECO:0000256" key="6">
    <source>
        <dbReference type="ARBA" id="ARBA00022670"/>
    </source>
</evidence>
<dbReference type="eggNOG" id="COG2309">
    <property type="taxonomic scope" value="Bacteria"/>
</dbReference>
<evidence type="ECO:0000256" key="4">
    <source>
        <dbReference type="ARBA" id="ARBA00008236"/>
    </source>
</evidence>
<comment type="similarity">
    <text evidence="4">Belongs to the peptidase M29 family.</text>
</comment>
<proteinExistence type="inferred from homology"/>
<dbReference type="AlphaFoldDB" id="B1C004"/>
<evidence type="ECO:0000256" key="7">
    <source>
        <dbReference type="ARBA" id="ARBA00022723"/>
    </source>
</evidence>
<dbReference type="GO" id="GO:0046872">
    <property type="term" value="F:metal ion binding"/>
    <property type="evidence" value="ECO:0007669"/>
    <property type="project" value="UniProtKB-KW"/>
</dbReference>
<dbReference type="SUPFAM" id="SSF144052">
    <property type="entry name" value="Thermophilic metalloprotease-like"/>
    <property type="match status" value="1"/>
</dbReference>
<evidence type="ECO:0000256" key="3">
    <source>
        <dbReference type="ARBA" id="ARBA00001947"/>
    </source>
</evidence>
<gene>
    <name evidence="10" type="ORF">CLOSPI_00531</name>
</gene>
<dbReference type="EMBL" id="ABIK02000005">
    <property type="protein sequence ID" value="EDS75494.1"/>
    <property type="molecule type" value="Genomic_DNA"/>
</dbReference>
<dbReference type="InterPro" id="IPR052170">
    <property type="entry name" value="M29_Exopeptidase"/>
</dbReference>
<keyword evidence="7" id="KW-0479">Metal-binding</keyword>
<evidence type="ECO:0000256" key="2">
    <source>
        <dbReference type="ARBA" id="ARBA00001946"/>
    </source>
</evidence>
<reference evidence="10" key="1">
    <citation type="submission" date="2008-02" db="EMBL/GenBank/DDBJ databases">
        <authorList>
            <person name="Fulton L."/>
            <person name="Clifton S."/>
            <person name="Fulton B."/>
            <person name="Xu J."/>
            <person name="Minx P."/>
            <person name="Pepin K.H."/>
            <person name="Johnson M."/>
            <person name="Thiruvilangam P."/>
            <person name="Bhonagiri V."/>
            <person name="Nash W.E."/>
            <person name="Mardis E.R."/>
            <person name="Wilson R.K."/>
        </authorList>
    </citation>
    <scope>NUCLEOTIDE SEQUENCE [LARGE SCALE GENOMIC DNA]</scope>
    <source>
        <strain evidence="10">DSM 1552</strain>
    </source>
</reference>
<name>B1C004_9FIRM</name>